<evidence type="ECO:0000313" key="9">
    <source>
        <dbReference type="EMBL" id="QHT84574.1"/>
    </source>
</evidence>
<dbReference type="PANTHER" id="PTHR24058">
    <property type="entry name" value="DUAL SPECIFICITY PROTEIN KINASE"/>
    <property type="match status" value="1"/>
</dbReference>
<dbReference type="PANTHER" id="PTHR24058:SF22">
    <property type="entry name" value="DUAL SPECIFICITY TYROSINE-PHOSPHORYLATION-REGULATED KINASE 4"/>
    <property type="match status" value="1"/>
</dbReference>
<dbReference type="GO" id="GO:0005737">
    <property type="term" value="C:cytoplasm"/>
    <property type="evidence" value="ECO:0007669"/>
    <property type="project" value="TreeGrafter"/>
</dbReference>
<organism evidence="9">
    <name type="scientific">viral metagenome</name>
    <dbReference type="NCBI Taxonomy" id="1070528"/>
    <lineage>
        <taxon>unclassified sequences</taxon>
        <taxon>metagenomes</taxon>
        <taxon>organismal metagenomes</taxon>
    </lineage>
</organism>
<dbReference type="InterPro" id="IPR050494">
    <property type="entry name" value="Ser_Thr_dual-spec_kinase"/>
</dbReference>
<evidence type="ECO:0000256" key="5">
    <source>
        <dbReference type="ARBA" id="ARBA00022777"/>
    </source>
</evidence>
<evidence type="ECO:0000259" key="8">
    <source>
        <dbReference type="PROSITE" id="PS50011"/>
    </source>
</evidence>
<name>A0A6C0HVQ5_9ZZZZ</name>
<sequence>MSETSSLDYNSSDKSESNSSNGSYASSNDFHLDLTGDIFNNYNIISLIGKGSYAKVWLGYNISDGRYYALKIQNPDNMEEGKDEINILKKVSSEDKYVNRLVEYFVETRFVEEEPTNFLCSVYELCCGNLDGLSRKGKYKSGYPEQIVKKIFKQTLEALYTVHYKLNGFHGDIKPDNILICGINNKDKKSISMYNKHNFSEIYNKTKKEYMVEKKKKKLDPEMKSRIRKKIHSALINMMDENDESSYLCDDSYIENPHIKLSDFGFYCHRDHFFHEPFGTRYYMAPEIILMADCNEKVDIWALGCMLFELMTGQILFDPHSDEKGSTDYHHLEMIINLCGEFNSLFQSGKFYKKFFKNNKLPDMEYDENFKLSSFDKINKQLMKHSINNPNLVKLIESMLQINPLKRPSIKDLMKIAW</sequence>
<dbReference type="GO" id="GO:0005524">
    <property type="term" value="F:ATP binding"/>
    <property type="evidence" value="ECO:0007669"/>
    <property type="project" value="UniProtKB-KW"/>
</dbReference>
<protein>
    <recommendedName>
        <fullName evidence="8">Protein kinase domain-containing protein</fullName>
    </recommendedName>
</protein>
<dbReference type="Gene3D" id="3.30.200.20">
    <property type="entry name" value="Phosphorylase Kinase, domain 1"/>
    <property type="match status" value="1"/>
</dbReference>
<feature type="region of interest" description="Disordered" evidence="7">
    <location>
        <begin position="1"/>
        <end position="23"/>
    </location>
</feature>
<dbReference type="InterPro" id="IPR011009">
    <property type="entry name" value="Kinase-like_dom_sf"/>
</dbReference>
<reference evidence="9" key="1">
    <citation type="journal article" date="2020" name="Nature">
        <title>Giant virus diversity and host interactions through global metagenomics.</title>
        <authorList>
            <person name="Schulz F."/>
            <person name="Roux S."/>
            <person name="Paez-Espino D."/>
            <person name="Jungbluth S."/>
            <person name="Walsh D.A."/>
            <person name="Denef V.J."/>
            <person name="McMahon K.D."/>
            <person name="Konstantinidis K.T."/>
            <person name="Eloe-Fadrosh E.A."/>
            <person name="Kyrpides N.C."/>
            <person name="Woyke T."/>
        </authorList>
    </citation>
    <scope>NUCLEOTIDE SEQUENCE</scope>
    <source>
        <strain evidence="9">GVMAG-M-3300023184-177</strain>
    </source>
</reference>
<feature type="domain" description="Protein kinase" evidence="8">
    <location>
        <begin position="42"/>
        <end position="418"/>
    </location>
</feature>
<evidence type="ECO:0000256" key="4">
    <source>
        <dbReference type="ARBA" id="ARBA00022741"/>
    </source>
</evidence>
<dbReference type="InterPro" id="IPR000719">
    <property type="entry name" value="Prot_kinase_dom"/>
</dbReference>
<dbReference type="AlphaFoldDB" id="A0A6C0HVQ5"/>
<dbReference type="InterPro" id="IPR017441">
    <property type="entry name" value="Protein_kinase_ATP_BS"/>
</dbReference>
<dbReference type="PROSITE" id="PS00107">
    <property type="entry name" value="PROTEIN_KINASE_ATP"/>
    <property type="match status" value="1"/>
</dbReference>
<keyword evidence="4" id="KW-0547">Nucleotide-binding</keyword>
<dbReference type="GO" id="GO:0004674">
    <property type="term" value="F:protein serine/threonine kinase activity"/>
    <property type="evidence" value="ECO:0007669"/>
    <property type="project" value="UniProtKB-KW"/>
</dbReference>
<evidence type="ECO:0000256" key="3">
    <source>
        <dbReference type="ARBA" id="ARBA00022679"/>
    </source>
</evidence>
<dbReference type="EMBL" id="MN740020">
    <property type="protein sequence ID" value="QHT84574.1"/>
    <property type="molecule type" value="Genomic_DNA"/>
</dbReference>
<keyword evidence="6" id="KW-0067">ATP-binding</keyword>
<dbReference type="GO" id="GO:0005856">
    <property type="term" value="C:cytoskeleton"/>
    <property type="evidence" value="ECO:0007669"/>
    <property type="project" value="TreeGrafter"/>
</dbReference>
<proteinExistence type="inferred from homology"/>
<accession>A0A6C0HVQ5</accession>
<keyword evidence="2" id="KW-0723">Serine/threonine-protein kinase</keyword>
<evidence type="ECO:0000256" key="2">
    <source>
        <dbReference type="ARBA" id="ARBA00022527"/>
    </source>
</evidence>
<dbReference type="Gene3D" id="1.10.510.10">
    <property type="entry name" value="Transferase(Phosphotransferase) domain 1"/>
    <property type="match status" value="1"/>
</dbReference>
<dbReference type="SUPFAM" id="SSF56112">
    <property type="entry name" value="Protein kinase-like (PK-like)"/>
    <property type="match status" value="1"/>
</dbReference>
<comment type="similarity">
    <text evidence="1">Belongs to the protein kinase superfamily. CMGC Ser/Thr protein kinase family. MNB/DYRK subfamily.</text>
</comment>
<keyword evidence="3" id="KW-0808">Transferase</keyword>
<keyword evidence="5" id="KW-0418">Kinase</keyword>
<dbReference type="PROSITE" id="PS50011">
    <property type="entry name" value="PROTEIN_KINASE_DOM"/>
    <property type="match status" value="1"/>
</dbReference>
<evidence type="ECO:0000256" key="1">
    <source>
        <dbReference type="ARBA" id="ARBA00008867"/>
    </source>
</evidence>
<dbReference type="Pfam" id="PF00069">
    <property type="entry name" value="Pkinase"/>
    <property type="match status" value="2"/>
</dbReference>
<dbReference type="SMART" id="SM00220">
    <property type="entry name" value="S_TKc"/>
    <property type="match status" value="1"/>
</dbReference>
<evidence type="ECO:0000256" key="7">
    <source>
        <dbReference type="SAM" id="MobiDB-lite"/>
    </source>
</evidence>
<evidence type="ECO:0000256" key="6">
    <source>
        <dbReference type="ARBA" id="ARBA00022840"/>
    </source>
</evidence>